<dbReference type="PANTHER" id="PTHR35011:SF2">
    <property type="entry name" value="2,3-DIKETO-L-GULONATE TRAP TRANSPORTER SMALL PERMEASE PROTEIN YIAM"/>
    <property type="match status" value="1"/>
</dbReference>
<dbReference type="Proteomes" id="UP001310386">
    <property type="component" value="Unassembled WGS sequence"/>
</dbReference>
<evidence type="ECO:0000259" key="10">
    <source>
        <dbReference type="Pfam" id="PF04290"/>
    </source>
</evidence>
<dbReference type="Pfam" id="PF04290">
    <property type="entry name" value="DctQ"/>
    <property type="match status" value="1"/>
</dbReference>
<dbReference type="RefSeq" id="WP_371753927.1">
    <property type="nucleotide sequence ID" value="NZ_JAYJLD010000010.1"/>
</dbReference>
<evidence type="ECO:0000256" key="6">
    <source>
        <dbReference type="ARBA" id="ARBA00022989"/>
    </source>
</evidence>
<feature type="transmembrane region" description="Helical" evidence="9">
    <location>
        <begin position="67"/>
        <end position="86"/>
    </location>
</feature>
<keyword evidence="3" id="KW-1003">Cell membrane</keyword>
<feature type="transmembrane region" description="Helical" evidence="9">
    <location>
        <begin position="106"/>
        <end position="127"/>
    </location>
</feature>
<keyword evidence="5 9" id="KW-0812">Transmembrane</keyword>
<proteinExistence type="inferred from homology"/>
<comment type="subcellular location">
    <subcellularLocation>
        <location evidence="1">Cell inner membrane</location>
        <topology evidence="1">Multi-pass membrane protein</topology>
    </subcellularLocation>
</comment>
<organism evidence="11 12">
    <name type="scientific">Ferviditalea candida</name>
    <dbReference type="NCBI Taxonomy" id="3108399"/>
    <lineage>
        <taxon>Bacteria</taxon>
        <taxon>Bacillati</taxon>
        <taxon>Bacillota</taxon>
        <taxon>Bacilli</taxon>
        <taxon>Bacillales</taxon>
        <taxon>Paenibacillaceae</taxon>
        <taxon>Ferviditalea</taxon>
    </lineage>
</organism>
<keyword evidence="6 9" id="KW-1133">Transmembrane helix</keyword>
<keyword evidence="7 9" id="KW-0472">Membrane</keyword>
<evidence type="ECO:0000256" key="1">
    <source>
        <dbReference type="ARBA" id="ARBA00004429"/>
    </source>
</evidence>
<evidence type="ECO:0000256" key="4">
    <source>
        <dbReference type="ARBA" id="ARBA00022519"/>
    </source>
</evidence>
<comment type="caution">
    <text evidence="11">The sequence shown here is derived from an EMBL/GenBank/DDBJ whole genome shotgun (WGS) entry which is preliminary data.</text>
</comment>
<evidence type="ECO:0000256" key="2">
    <source>
        <dbReference type="ARBA" id="ARBA00022448"/>
    </source>
</evidence>
<name>A0ABU5ZH30_9BACL</name>
<accession>A0ABU5ZH30</accession>
<reference evidence="11" key="1">
    <citation type="submission" date="2023-12" db="EMBL/GenBank/DDBJ databases">
        <title>Fervidustalea candida gen. nov., sp. nov., a novel member of the family Paenibacillaceae isolated from a geothermal area.</title>
        <authorList>
            <person name="Li W.-J."/>
            <person name="Jiao J.-Y."/>
            <person name="Chen Y."/>
        </authorList>
    </citation>
    <scope>NUCLEOTIDE SEQUENCE</scope>
    <source>
        <strain evidence="11">SYSU GA230002</strain>
    </source>
</reference>
<keyword evidence="12" id="KW-1185">Reference proteome</keyword>
<evidence type="ECO:0000256" key="7">
    <source>
        <dbReference type="ARBA" id="ARBA00023136"/>
    </source>
</evidence>
<gene>
    <name evidence="11" type="ORF">VF724_09045</name>
</gene>
<comment type="similarity">
    <text evidence="8">Belongs to the TRAP transporter small permease family.</text>
</comment>
<sequence length="187" mass="21408">MMKKSLEALSRFVDTISKYGLAVALSLAFLATVYQVFSRYVLLSPFMTKFVSQSILSIFNFPWMEELVRYLFIWTVFLGITVVYKMKGHAQVEIVTNFLPLKWKRVSGIAVELFNSLFFLILMIKGIEMINITNGQLSPSLQINMAWVYISMICCAFFSLIHSILFLAEELTGGQTEKKDIFHASMP</sequence>
<evidence type="ECO:0000256" key="8">
    <source>
        <dbReference type="ARBA" id="ARBA00038436"/>
    </source>
</evidence>
<feature type="transmembrane region" description="Helical" evidence="9">
    <location>
        <begin position="21"/>
        <end position="42"/>
    </location>
</feature>
<dbReference type="EMBL" id="JAYJLD010000010">
    <property type="protein sequence ID" value="MEB3101809.1"/>
    <property type="molecule type" value="Genomic_DNA"/>
</dbReference>
<dbReference type="InterPro" id="IPR007387">
    <property type="entry name" value="TRAP_DctQ"/>
</dbReference>
<evidence type="ECO:0000256" key="5">
    <source>
        <dbReference type="ARBA" id="ARBA00022692"/>
    </source>
</evidence>
<evidence type="ECO:0000256" key="9">
    <source>
        <dbReference type="SAM" id="Phobius"/>
    </source>
</evidence>
<feature type="domain" description="Tripartite ATP-independent periplasmic transporters DctQ component" evidence="10">
    <location>
        <begin position="29"/>
        <end position="172"/>
    </location>
</feature>
<keyword evidence="2" id="KW-0813">Transport</keyword>
<evidence type="ECO:0000256" key="3">
    <source>
        <dbReference type="ARBA" id="ARBA00022475"/>
    </source>
</evidence>
<feature type="transmembrane region" description="Helical" evidence="9">
    <location>
        <begin position="147"/>
        <end position="168"/>
    </location>
</feature>
<dbReference type="PANTHER" id="PTHR35011">
    <property type="entry name" value="2,3-DIKETO-L-GULONATE TRAP TRANSPORTER SMALL PERMEASE PROTEIN YIAM"/>
    <property type="match status" value="1"/>
</dbReference>
<dbReference type="InterPro" id="IPR055348">
    <property type="entry name" value="DctQ"/>
</dbReference>
<evidence type="ECO:0000313" key="12">
    <source>
        <dbReference type="Proteomes" id="UP001310386"/>
    </source>
</evidence>
<keyword evidence="4" id="KW-0997">Cell inner membrane</keyword>
<protein>
    <submittedName>
        <fullName evidence="11">TRAP transporter small permease</fullName>
    </submittedName>
</protein>
<evidence type="ECO:0000313" key="11">
    <source>
        <dbReference type="EMBL" id="MEB3101809.1"/>
    </source>
</evidence>